<organism evidence="8 9">
    <name type="scientific">Haemaphysalis longicornis</name>
    <name type="common">Bush tick</name>
    <dbReference type="NCBI Taxonomy" id="44386"/>
    <lineage>
        <taxon>Eukaryota</taxon>
        <taxon>Metazoa</taxon>
        <taxon>Ecdysozoa</taxon>
        <taxon>Arthropoda</taxon>
        <taxon>Chelicerata</taxon>
        <taxon>Arachnida</taxon>
        <taxon>Acari</taxon>
        <taxon>Parasitiformes</taxon>
        <taxon>Ixodida</taxon>
        <taxon>Ixodoidea</taxon>
        <taxon>Ixodidae</taxon>
        <taxon>Haemaphysalinae</taxon>
        <taxon>Haemaphysalis</taxon>
    </lineage>
</organism>
<evidence type="ECO:0000259" key="7">
    <source>
        <dbReference type="PROSITE" id="PS50405"/>
    </source>
</evidence>
<dbReference type="Gene3D" id="1.20.1050.10">
    <property type="match status" value="1"/>
</dbReference>
<name>A0A9J6GNM3_HAELO</name>
<dbReference type="GO" id="GO:0004364">
    <property type="term" value="F:glutathione transferase activity"/>
    <property type="evidence" value="ECO:0007669"/>
    <property type="project" value="UniProtKB-EC"/>
</dbReference>
<dbReference type="OMA" id="RGWEDHL"/>
<dbReference type="SFLD" id="SFLDS00019">
    <property type="entry name" value="Glutathione_Transferase_(cytos"/>
    <property type="match status" value="1"/>
</dbReference>
<dbReference type="EMBL" id="JABSTR010000008">
    <property type="protein sequence ID" value="KAH9376987.1"/>
    <property type="molecule type" value="Genomic_DNA"/>
</dbReference>
<dbReference type="Pfam" id="PF14497">
    <property type="entry name" value="GST_C_3"/>
    <property type="match status" value="1"/>
</dbReference>
<dbReference type="InterPro" id="IPR036249">
    <property type="entry name" value="Thioredoxin-like_sf"/>
</dbReference>
<comment type="caution">
    <text evidence="8">The sequence shown here is derived from an EMBL/GenBank/DDBJ whole genome shotgun (WGS) entry which is preliminary data.</text>
</comment>
<dbReference type="InterPro" id="IPR010987">
    <property type="entry name" value="Glutathione-S-Trfase_C-like"/>
</dbReference>
<gene>
    <name evidence="8" type="ORF">HPB48_021539</name>
</gene>
<proteinExistence type="inferred from homology"/>
<evidence type="ECO:0000313" key="8">
    <source>
        <dbReference type="EMBL" id="KAH9376987.1"/>
    </source>
</evidence>
<dbReference type="InterPro" id="IPR004046">
    <property type="entry name" value="GST_C"/>
</dbReference>
<dbReference type="GO" id="GO:0006749">
    <property type="term" value="P:glutathione metabolic process"/>
    <property type="evidence" value="ECO:0007669"/>
    <property type="project" value="TreeGrafter"/>
</dbReference>
<keyword evidence="4" id="KW-0808">Transferase</keyword>
<dbReference type="PROSITE" id="PS50404">
    <property type="entry name" value="GST_NTER"/>
    <property type="match status" value="1"/>
</dbReference>
<dbReference type="InterPro" id="IPR040079">
    <property type="entry name" value="Glutathione_S-Trfase"/>
</dbReference>
<dbReference type="PANTHER" id="PTHR11571:SF222">
    <property type="entry name" value="GLUTATHIONE TRANSFERASE"/>
    <property type="match status" value="1"/>
</dbReference>
<reference evidence="8 9" key="1">
    <citation type="journal article" date="2020" name="Cell">
        <title>Large-Scale Comparative Analyses of Tick Genomes Elucidate Their Genetic Diversity and Vector Capacities.</title>
        <authorList>
            <consortium name="Tick Genome and Microbiome Consortium (TIGMIC)"/>
            <person name="Jia N."/>
            <person name="Wang J."/>
            <person name="Shi W."/>
            <person name="Du L."/>
            <person name="Sun Y."/>
            <person name="Zhan W."/>
            <person name="Jiang J.F."/>
            <person name="Wang Q."/>
            <person name="Zhang B."/>
            <person name="Ji P."/>
            <person name="Bell-Sakyi L."/>
            <person name="Cui X.M."/>
            <person name="Yuan T.T."/>
            <person name="Jiang B.G."/>
            <person name="Yang W.F."/>
            <person name="Lam T.T."/>
            <person name="Chang Q.C."/>
            <person name="Ding S.J."/>
            <person name="Wang X.J."/>
            <person name="Zhu J.G."/>
            <person name="Ruan X.D."/>
            <person name="Zhao L."/>
            <person name="Wei J.T."/>
            <person name="Ye R.Z."/>
            <person name="Que T.C."/>
            <person name="Du C.H."/>
            <person name="Zhou Y.H."/>
            <person name="Cheng J.X."/>
            <person name="Dai P.F."/>
            <person name="Guo W.B."/>
            <person name="Han X.H."/>
            <person name="Huang E.J."/>
            <person name="Li L.F."/>
            <person name="Wei W."/>
            <person name="Gao Y.C."/>
            <person name="Liu J.Z."/>
            <person name="Shao H.Z."/>
            <person name="Wang X."/>
            <person name="Wang C.C."/>
            <person name="Yang T.C."/>
            <person name="Huo Q.B."/>
            <person name="Li W."/>
            <person name="Chen H.Y."/>
            <person name="Chen S.E."/>
            <person name="Zhou L.G."/>
            <person name="Ni X.B."/>
            <person name="Tian J.H."/>
            <person name="Sheng Y."/>
            <person name="Liu T."/>
            <person name="Pan Y.S."/>
            <person name="Xia L.Y."/>
            <person name="Li J."/>
            <person name="Zhao F."/>
            <person name="Cao W.C."/>
        </authorList>
    </citation>
    <scope>NUCLEOTIDE SEQUENCE [LARGE SCALE GENOMIC DNA]</scope>
    <source>
        <strain evidence="8">HaeL-2018</strain>
    </source>
</reference>
<dbReference type="SUPFAM" id="SSF47616">
    <property type="entry name" value="GST C-terminal domain-like"/>
    <property type="match status" value="1"/>
</dbReference>
<comment type="similarity">
    <text evidence="2">Belongs to the GST superfamily. Mu family.</text>
</comment>
<dbReference type="Proteomes" id="UP000821853">
    <property type="component" value="Unassembled WGS sequence"/>
</dbReference>
<dbReference type="InterPro" id="IPR004045">
    <property type="entry name" value="Glutathione_S-Trfase_N"/>
</dbReference>
<feature type="domain" description="GST N-terminal" evidence="6">
    <location>
        <begin position="1"/>
        <end position="88"/>
    </location>
</feature>
<dbReference type="Pfam" id="PF02798">
    <property type="entry name" value="GST_N"/>
    <property type="match status" value="1"/>
</dbReference>
<dbReference type="Gene3D" id="3.40.30.10">
    <property type="entry name" value="Glutaredoxin"/>
    <property type="match status" value="1"/>
</dbReference>
<dbReference type="CDD" id="cd03075">
    <property type="entry name" value="GST_N_Mu"/>
    <property type="match status" value="1"/>
</dbReference>
<evidence type="ECO:0000256" key="3">
    <source>
        <dbReference type="ARBA" id="ARBA00012452"/>
    </source>
</evidence>
<evidence type="ECO:0000256" key="2">
    <source>
        <dbReference type="ARBA" id="ARBA00005861"/>
    </source>
</evidence>
<evidence type="ECO:0000256" key="1">
    <source>
        <dbReference type="ARBA" id="ARBA00003701"/>
    </source>
</evidence>
<evidence type="ECO:0000256" key="4">
    <source>
        <dbReference type="ARBA" id="ARBA00022679"/>
    </source>
</evidence>
<protein>
    <recommendedName>
        <fullName evidence="3">glutathione transferase</fullName>
        <ecNumber evidence="3">2.5.1.18</ecNumber>
    </recommendedName>
</protein>
<dbReference type="AlphaFoldDB" id="A0A9J6GNM3"/>
<accession>A0A9J6GNM3</accession>
<dbReference type="EC" id="2.5.1.18" evidence="3"/>
<comment type="function">
    <text evidence="1">Conjugation of reduced glutathione to a wide number of exogenous and endogenous hydrophobic electrophiles.</text>
</comment>
<sequence length="219" mass="25404">MAPVVGYTNVRGLAQCIRNLLVYKGVQFEDKQYKLGPAPAYEKTEWLKEKHCLGLKFPNLPYYSDGEVNMTQSVAIMRYLGRKHDLAPKGAEETALLDMLEQQANDLMWGLIVAAMSPSGSDGRRMHEANLTQALKCWDEHLTTHKWAAGDRLTYVDFILYEGLDWNREYKQEAFCNFPAVQRYLRDFEALPKIKEYFASPKYIKWPILSPIFHWGFKK</sequence>
<evidence type="ECO:0000259" key="6">
    <source>
        <dbReference type="PROSITE" id="PS50404"/>
    </source>
</evidence>
<evidence type="ECO:0000313" key="9">
    <source>
        <dbReference type="Proteomes" id="UP000821853"/>
    </source>
</evidence>
<dbReference type="PROSITE" id="PS50405">
    <property type="entry name" value="GST_CTER"/>
    <property type="match status" value="1"/>
</dbReference>
<dbReference type="PANTHER" id="PTHR11571">
    <property type="entry name" value="GLUTATHIONE S-TRANSFERASE"/>
    <property type="match status" value="1"/>
</dbReference>
<dbReference type="InterPro" id="IPR050213">
    <property type="entry name" value="GST_superfamily"/>
</dbReference>
<dbReference type="OrthoDB" id="4951845at2759"/>
<feature type="domain" description="GST C-terminal" evidence="7">
    <location>
        <begin position="90"/>
        <end position="208"/>
    </location>
</feature>
<evidence type="ECO:0000256" key="5">
    <source>
        <dbReference type="ARBA" id="ARBA00047960"/>
    </source>
</evidence>
<dbReference type="SFLD" id="SFLDG01205">
    <property type="entry name" value="AMPS.1"/>
    <property type="match status" value="1"/>
</dbReference>
<dbReference type="SUPFAM" id="SSF52833">
    <property type="entry name" value="Thioredoxin-like"/>
    <property type="match status" value="1"/>
</dbReference>
<comment type="catalytic activity">
    <reaction evidence="5">
        <text>RX + glutathione = an S-substituted glutathione + a halide anion + H(+)</text>
        <dbReference type="Rhea" id="RHEA:16437"/>
        <dbReference type="ChEBI" id="CHEBI:15378"/>
        <dbReference type="ChEBI" id="CHEBI:16042"/>
        <dbReference type="ChEBI" id="CHEBI:17792"/>
        <dbReference type="ChEBI" id="CHEBI:57925"/>
        <dbReference type="ChEBI" id="CHEBI:90779"/>
        <dbReference type="EC" id="2.5.1.18"/>
    </reaction>
</comment>
<dbReference type="InterPro" id="IPR036282">
    <property type="entry name" value="Glutathione-S-Trfase_C_sf"/>
</dbReference>
<dbReference type="VEuPathDB" id="VectorBase:HLOH_049100"/>
<dbReference type="SFLD" id="SFLDG00363">
    <property type="entry name" value="AMPS_(cytGST):_Alpha-__Mu-__Pi"/>
    <property type="match status" value="1"/>
</dbReference>
<keyword evidence="9" id="KW-1185">Reference proteome</keyword>